<feature type="compositionally biased region" description="Polar residues" evidence="1">
    <location>
        <begin position="438"/>
        <end position="450"/>
    </location>
</feature>
<dbReference type="EMBL" id="JASPKY010000176">
    <property type="protein sequence ID" value="KAK9727754.1"/>
    <property type="molecule type" value="Genomic_DNA"/>
</dbReference>
<dbReference type="AlphaFoldDB" id="A0AAW1L3N7"/>
<keyword evidence="4" id="KW-1185">Reference proteome</keyword>
<gene>
    <name evidence="3" type="ORF">QE152_g19037</name>
</gene>
<feature type="signal peptide" evidence="2">
    <location>
        <begin position="1"/>
        <end position="28"/>
    </location>
</feature>
<feature type="chain" id="PRO_5043553453" evidence="2">
    <location>
        <begin position="29"/>
        <end position="544"/>
    </location>
</feature>
<accession>A0AAW1L3N7</accession>
<comment type="caution">
    <text evidence="3">The sequence shown here is derived from an EMBL/GenBank/DDBJ whole genome shotgun (WGS) entry which is preliminary data.</text>
</comment>
<evidence type="ECO:0000256" key="1">
    <source>
        <dbReference type="SAM" id="MobiDB-lite"/>
    </source>
</evidence>
<name>A0AAW1L3N7_POPJA</name>
<feature type="compositionally biased region" description="Basic residues" evidence="1">
    <location>
        <begin position="462"/>
        <end position="534"/>
    </location>
</feature>
<reference evidence="3 4" key="1">
    <citation type="journal article" date="2024" name="BMC Genomics">
        <title>De novo assembly and annotation of Popillia japonica's genome with initial clues to its potential as an invasive pest.</title>
        <authorList>
            <person name="Cucini C."/>
            <person name="Boschi S."/>
            <person name="Funari R."/>
            <person name="Cardaioli E."/>
            <person name="Iannotti N."/>
            <person name="Marturano G."/>
            <person name="Paoli F."/>
            <person name="Bruttini M."/>
            <person name="Carapelli A."/>
            <person name="Frati F."/>
            <person name="Nardi F."/>
        </authorList>
    </citation>
    <scope>NUCLEOTIDE SEQUENCE [LARGE SCALE GENOMIC DNA]</scope>
    <source>
        <strain evidence="3">DMR45628</strain>
    </source>
</reference>
<dbReference type="Proteomes" id="UP001458880">
    <property type="component" value="Unassembled WGS sequence"/>
</dbReference>
<feature type="compositionally biased region" description="Basic and acidic residues" evidence="1">
    <location>
        <begin position="399"/>
        <end position="411"/>
    </location>
</feature>
<evidence type="ECO:0000256" key="2">
    <source>
        <dbReference type="SAM" id="SignalP"/>
    </source>
</evidence>
<protein>
    <submittedName>
        <fullName evidence="3">Uncharacterized protein</fullName>
    </submittedName>
</protein>
<evidence type="ECO:0000313" key="3">
    <source>
        <dbReference type="EMBL" id="KAK9727754.1"/>
    </source>
</evidence>
<keyword evidence="2" id="KW-0732">Signal</keyword>
<sequence length="544" mass="62016">MLKASLSSACIFFIFLLIYDCQISSVRASETIPAGTTNAIPRHIRAKSVQACALYSKNNRDLKAKDIREHISRVSRLSHHGHHDHNKVILKPSTTSEAKHVTVHHFNQHDKDSKASYMDWQKRHIGFESYAKRLNLTLVNGTEISTLQSNSATMTRHTVRALKTTTHKNFLAPANDTAEDDNELGITSKHDNLFFRTNNVGILKRNQEVIPLNLAAAVPIKPRNDILEPTQIQNNQLQPQSQRSAISQNIHTSRIISNLQTKPLIKVQHIQPVLIKNTPQGLQGDRQIIPGSQEWNERVQEAHVAQAVQDAERATMYSVNKYNNYTKMPPISNQVNPGKRVTNRVKSFSQIPADSNKLTPRTVLTKVFIIPIQEEISNDNLQSVLKMANQFLDKDAKRSDFKNTTHAHEYSSRSPIKSKKHDMQNVTTPKHSNRETKSQSWTTSRSTVKIMNQKDISPISKKEKRVSKKKSKEKTHDTKKKVSHASNKSTKHKKPASKKKTSHNAGHKKKKHPKHKNKKSHKHHKKKKKKKPHPKHEEEDEEDS</sequence>
<organism evidence="3 4">
    <name type="scientific">Popillia japonica</name>
    <name type="common">Japanese beetle</name>
    <dbReference type="NCBI Taxonomy" id="7064"/>
    <lineage>
        <taxon>Eukaryota</taxon>
        <taxon>Metazoa</taxon>
        <taxon>Ecdysozoa</taxon>
        <taxon>Arthropoda</taxon>
        <taxon>Hexapoda</taxon>
        <taxon>Insecta</taxon>
        <taxon>Pterygota</taxon>
        <taxon>Neoptera</taxon>
        <taxon>Endopterygota</taxon>
        <taxon>Coleoptera</taxon>
        <taxon>Polyphaga</taxon>
        <taxon>Scarabaeiformia</taxon>
        <taxon>Scarabaeidae</taxon>
        <taxon>Rutelinae</taxon>
        <taxon>Popillia</taxon>
    </lineage>
</organism>
<evidence type="ECO:0000313" key="4">
    <source>
        <dbReference type="Proteomes" id="UP001458880"/>
    </source>
</evidence>
<feature type="region of interest" description="Disordered" evidence="1">
    <location>
        <begin position="399"/>
        <end position="544"/>
    </location>
</feature>
<proteinExistence type="predicted"/>